<evidence type="ECO:0000313" key="1">
    <source>
        <dbReference type="EMBL" id="PNY82441.1"/>
    </source>
</evidence>
<keyword evidence="2" id="KW-1185">Reference proteome</keyword>
<reference evidence="1 2" key="1">
    <citation type="submission" date="2018-01" db="EMBL/GenBank/DDBJ databases">
        <title>Deinococcus koreensis sp. nov., a radiation-resistant bacterium isolated from river water.</title>
        <authorList>
            <person name="Choi A."/>
        </authorList>
    </citation>
    <scope>NUCLEOTIDE SEQUENCE [LARGE SCALE GENOMIC DNA]</scope>
    <source>
        <strain evidence="1 2">SJW1-2</strain>
    </source>
</reference>
<evidence type="ECO:0000313" key="2">
    <source>
        <dbReference type="Proteomes" id="UP000236379"/>
    </source>
</evidence>
<dbReference type="EMBL" id="PPPD01000001">
    <property type="protein sequence ID" value="PNY82441.1"/>
    <property type="molecule type" value="Genomic_DNA"/>
</dbReference>
<dbReference type="AlphaFoldDB" id="A0A2K3V0Y3"/>
<dbReference type="PANTHER" id="PTHR38460">
    <property type="entry name" value="TAUTOMERASE YOLI-RELATED"/>
    <property type="match status" value="1"/>
</dbReference>
<dbReference type="InterPro" id="IPR014347">
    <property type="entry name" value="Tautomerase/MIF_sf"/>
</dbReference>
<dbReference type="Gene3D" id="3.30.429.10">
    <property type="entry name" value="Macrophage Migration Inhibitory Factor"/>
    <property type="match status" value="1"/>
</dbReference>
<gene>
    <name evidence="1" type="ORF">CVO96_14760</name>
</gene>
<dbReference type="PANTHER" id="PTHR38460:SF1">
    <property type="entry name" value="TAUTOMERASE YOLI-RELATED"/>
    <property type="match status" value="1"/>
</dbReference>
<proteinExistence type="predicted"/>
<organism evidence="1 2">
    <name type="scientific">Deinococcus koreensis</name>
    <dbReference type="NCBI Taxonomy" id="2054903"/>
    <lineage>
        <taxon>Bacteria</taxon>
        <taxon>Thermotogati</taxon>
        <taxon>Deinococcota</taxon>
        <taxon>Deinococci</taxon>
        <taxon>Deinococcales</taxon>
        <taxon>Deinococcaceae</taxon>
        <taxon>Deinococcus</taxon>
    </lineage>
</organism>
<accession>A0A2K3V0Y3</accession>
<sequence length="129" mass="14684">MAQVKIYGHARFLEGRRQVISDAIHRATVRELGQPEDKRYHRFFALEDQDFIHPDGRSGAYLILEIHLFAGRTPKTLRAYLLALQAALEDYAGLAPNDLEVTLIEVPAAHWSIRGQPGDEQPLPYEVHQ</sequence>
<protein>
    <submittedName>
        <fullName evidence="1">Tautomerase family protein</fullName>
    </submittedName>
</protein>
<dbReference type="Pfam" id="PF14552">
    <property type="entry name" value="Tautomerase_2"/>
    <property type="match status" value="1"/>
</dbReference>
<dbReference type="SUPFAM" id="SSF55331">
    <property type="entry name" value="Tautomerase/MIF"/>
    <property type="match status" value="1"/>
</dbReference>
<dbReference type="OrthoDB" id="9804765at2"/>
<dbReference type="RefSeq" id="WP_103312873.1">
    <property type="nucleotide sequence ID" value="NZ_PPPD01000001.1"/>
</dbReference>
<comment type="caution">
    <text evidence="1">The sequence shown here is derived from an EMBL/GenBank/DDBJ whole genome shotgun (WGS) entry which is preliminary data.</text>
</comment>
<dbReference type="InterPro" id="IPR037479">
    <property type="entry name" value="Tauto_MSAD"/>
</dbReference>
<name>A0A2K3V0Y3_9DEIO</name>
<dbReference type="Proteomes" id="UP000236379">
    <property type="component" value="Unassembled WGS sequence"/>
</dbReference>